<reference evidence="1" key="1">
    <citation type="submission" date="2020-05" db="EMBL/GenBank/DDBJ databases">
        <authorList>
            <person name="Petersen J."/>
            <person name="Sayavedra L."/>
        </authorList>
    </citation>
    <scope>NUCLEOTIDE SEQUENCE</scope>
    <source>
        <strain evidence="1">B azoricus SOX Menez Gwen</strain>
    </source>
</reference>
<protein>
    <submittedName>
        <fullName evidence="1">Uncharacterized protein</fullName>
    </submittedName>
</protein>
<comment type="caution">
    <text evidence="1">The sequence shown here is derived from an EMBL/GenBank/DDBJ whole genome shotgun (WGS) entry which is preliminary data.</text>
</comment>
<gene>
    <name evidence="1" type="ORF">AZO1586R_1048</name>
</gene>
<proteinExistence type="predicted"/>
<accession>A0ACA8ZPV9</accession>
<keyword evidence="2" id="KW-1185">Reference proteome</keyword>
<sequence length="44" mass="5022">MIIKNKKIQFTQKTISTFSAILMSLLLMTDVNANAKILIKKLKK</sequence>
<dbReference type="Proteomes" id="UP000635628">
    <property type="component" value="Unassembled WGS sequence"/>
</dbReference>
<name>A0ACA8ZPV9_9GAMM</name>
<evidence type="ECO:0000313" key="1">
    <source>
        <dbReference type="EMBL" id="CAB5500126.1"/>
    </source>
</evidence>
<organism evidence="1 2">
    <name type="scientific">Bathymodiolus azoricus thioautotrophic gill symbiont</name>
    <dbReference type="NCBI Taxonomy" id="235205"/>
    <lineage>
        <taxon>Bacteria</taxon>
        <taxon>Pseudomonadati</taxon>
        <taxon>Pseudomonadota</taxon>
        <taxon>Gammaproteobacteria</taxon>
        <taxon>sulfur-oxidizing symbionts</taxon>
    </lineage>
</organism>
<evidence type="ECO:0000313" key="2">
    <source>
        <dbReference type="Proteomes" id="UP000635628"/>
    </source>
</evidence>
<dbReference type="EMBL" id="CAESAP020000172">
    <property type="protein sequence ID" value="CAB5500126.1"/>
    <property type="molecule type" value="Genomic_DNA"/>
</dbReference>